<dbReference type="InterPro" id="IPR034300">
    <property type="entry name" value="PNTB-like"/>
</dbReference>
<evidence type="ECO:0000256" key="24">
    <source>
        <dbReference type="SAM" id="Phobius"/>
    </source>
</evidence>
<keyword evidence="7" id="KW-0997">Cell inner membrane</keyword>
<dbReference type="InterPro" id="IPR007886">
    <property type="entry name" value="AlaDH/PNT_N"/>
</dbReference>
<evidence type="ECO:0000256" key="19">
    <source>
        <dbReference type="ARBA" id="ARBA00048202"/>
    </source>
</evidence>
<name>A0A0N4V677_ENTVE</name>
<dbReference type="PROSITE" id="PS00837">
    <property type="entry name" value="ALADH_PNT_2"/>
    <property type="match status" value="1"/>
</dbReference>
<dbReference type="WBParaSite" id="EVEC_0000575201-mRNA-1">
    <property type="protein sequence ID" value="EVEC_0000575201-mRNA-1"/>
    <property type="gene ID" value="EVEC_0000575201"/>
</dbReference>
<dbReference type="GO" id="GO:0008750">
    <property type="term" value="F:proton-translocating NAD(P)+ transhydrogenase activity"/>
    <property type="evidence" value="ECO:0007669"/>
    <property type="project" value="UniProtKB-EC"/>
</dbReference>
<feature type="transmembrane region" description="Helical" evidence="24">
    <location>
        <begin position="587"/>
        <end position="608"/>
    </location>
</feature>
<dbReference type="EMBL" id="UXUI01008142">
    <property type="protein sequence ID" value="VDD90612.1"/>
    <property type="molecule type" value="Genomic_DNA"/>
</dbReference>
<dbReference type="CDD" id="cd05304">
    <property type="entry name" value="Rubrum_tdh"/>
    <property type="match status" value="1"/>
</dbReference>
<feature type="transmembrane region" description="Helical" evidence="24">
    <location>
        <begin position="664"/>
        <end position="682"/>
    </location>
</feature>
<evidence type="ECO:0000256" key="6">
    <source>
        <dbReference type="ARBA" id="ARBA00022475"/>
    </source>
</evidence>
<evidence type="ECO:0000256" key="13">
    <source>
        <dbReference type="ARBA" id="ARBA00022967"/>
    </source>
</evidence>
<dbReference type="GO" id="GO:0005743">
    <property type="term" value="C:mitochondrial inner membrane"/>
    <property type="evidence" value="ECO:0007669"/>
    <property type="project" value="UniProtKB-SubCell"/>
</dbReference>
<feature type="domain" description="Alanine dehydrogenase/pyridine nucleotide transhydrogenase N-terminal" evidence="26">
    <location>
        <begin position="1"/>
        <end position="123"/>
    </location>
</feature>
<feature type="transmembrane region" description="Helical" evidence="24">
    <location>
        <begin position="441"/>
        <end position="459"/>
    </location>
</feature>
<evidence type="ECO:0000313" key="27">
    <source>
        <dbReference type="EMBL" id="VDD90612.1"/>
    </source>
</evidence>
<dbReference type="OrthoDB" id="37244at2759"/>
<keyword evidence="18 24" id="KW-0472">Membrane</keyword>
<keyword evidence="6" id="KW-1003">Cell membrane</keyword>
<dbReference type="SUPFAM" id="SSF51735">
    <property type="entry name" value="NAD(P)-binding Rossmann-fold domains"/>
    <property type="match status" value="1"/>
</dbReference>
<feature type="transmembrane region" description="Helical" evidence="24">
    <location>
        <begin position="702"/>
        <end position="722"/>
    </location>
</feature>
<dbReference type="AlphaFoldDB" id="A0A0N4V677"/>
<dbReference type="InterPro" id="IPR024605">
    <property type="entry name" value="NADP_transhyd_a_C"/>
</dbReference>
<evidence type="ECO:0000256" key="4">
    <source>
        <dbReference type="ARBA" id="ARBA00011738"/>
    </source>
</evidence>
<dbReference type="STRING" id="51028.A0A0N4V677"/>
<evidence type="ECO:0000256" key="21">
    <source>
        <dbReference type="ARBA" id="ARBA00061558"/>
    </source>
</evidence>
<dbReference type="FunFam" id="3.40.50.1220:FF:000002">
    <property type="entry name" value="NAD(P) transhydrogenase subunit beta"/>
    <property type="match status" value="1"/>
</dbReference>
<dbReference type="Gene3D" id="3.40.50.1220">
    <property type="entry name" value="TPP-binding domain"/>
    <property type="match status" value="1"/>
</dbReference>
<comment type="subcellular location">
    <subcellularLocation>
        <location evidence="2">Cell inner membrane</location>
        <topology evidence="2">Multi-pass membrane protein</topology>
    </subcellularLocation>
    <subcellularLocation>
        <location evidence="1">Mitochondrion inner membrane</location>
        <topology evidence="1">Multi-pass membrane protein</topology>
        <orientation evidence="1">Matrix side</orientation>
    </subcellularLocation>
</comment>
<dbReference type="InterPro" id="IPR008143">
    <property type="entry name" value="Ala_DH/PNT_CS2"/>
</dbReference>
<sequence length="969" mass="101735">RVALSPSAVQTLTKRGIKVKVEKGAGAAASFNDELYAKAGATIVDRDHALASDIILKVRAPSMKEVESFHDKSTLISMIYPAQNKDLIVALEKKNMTVFAMDCIPRISRAQAFDVLSSMANIAGYKAVIEAANHFGRFFTGQITAAGRVPPAKVLVIGGGVAGLSSIGTAKSMGAIVRGFDTRAAVKEQVQSLGGEFLEIKMEESGEGAGGYAKEMSKEYIAKEMELFANQCKEVDIVISTALIPGKKAPLLITKEMVASMKPGSVVVDLAAEAGGNIETTRPGQLYTDLNGVVHIGYTDLPSRLPTQSSTLYANNITKFLLSIGSKDGYNINLDDEVVRGSIILGKGKMMWPPPPSPPPSPTEGVKTATAPAKAETAVVPLSPFQKTLRSVIFGYHTVWGVTPALHSPLMSVTNAISGITAAAALCVMGGGLYPTNAAEGLAASAAFLSSINIGGGFLITKRMLDMFRRPTDPLEYNYLYAIPAAAFLGAYGYGFHNGFPEIHSLTYLGSSLCCVGALAGLSSQHSSRLGNSLGMIGVAGGMAATLGRLTPDPSTLAQMGACVTSGMLIGLAIASRIRVSDLPQLVALFHSFVGVAATTTCIANFLVEHPHFLADPSGTAAVKCALFLGAYIGGVTFTGSLMAYGKLQGILKSNAVFMPGRHWINSGLGLGNLAALAVYMGTNDHYTDLTMLGTTSLLSSVMGVTLTMAIGGADMPVVITVLNSYSGWALCAEGFMLNNDLLTIVGALIGSSGAILSYIMCRAMNRSLTNVIMGGMGTKTQGKGKAKAIEGTATEATSQQTIDLLAEAKNVIVVPGYGLCAAQAQYPIAEMVKLLREKGKNVRFGVHPVAGRMPGQLNVLLAEAGVPYDIVEEMDEINDDFPDTDVVLVIGANDTVNSAAEDDPNSSIAGMPVLRVWKAKQVVIMKRTLGVGYAAVDNPVFFNENTWMLLGDAKKKCEELLAGIKTLP</sequence>
<protein>
    <recommendedName>
        <fullName evidence="22">NAD(P) transhydrogenase, mitochondrial</fullName>
        <ecNumber evidence="5">7.1.1.1</ecNumber>
    </recommendedName>
    <alternativeName>
        <fullName evidence="23">Nicotinamide nucleotide transhydrogenase</fullName>
    </alternativeName>
</protein>
<comment type="subunit">
    <text evidence="4">Homodimer.</text>
</comment>
<keyword evidence="14 24" id="KW-1133">Transmembrane helix</keyword>
<evidence type="ECO:0000259" key="25">
    <source>
        <dbReference type="SMART" id="SM01002"/>
    </source>
</evidence>
<keyword evidence="12" id="KW-0809">Transit peptide</keyword>
<dbReference type="InterPro" id="IPR026255">
    <property type="entry name" value="NADP_transhyd_a"/>
</dbReference>
<dbReference type="GO" id="GO:0005886">
    <property type="term" value="C:plasma membrane"/>
    <property type="evidence" value="ECO:0007669"/>
    <property type="project" value="UniProtKB-SubCell"/>
</dbReference>
<dbReference type="InterPro" id="IPR007698">
    <property type="entry name" value="AlaDH/PNT_NAD(H)-bd"/>
</dbReference>
<dbReference type="GO" id="GO:0016491">
    <property type="term" value="F:oxidoreductase activity"/>
    <property type="evidence" value="ECO:0007669"/>
    <property type="project" value="InterPro"/>
</dbReference>
<evidence type="ECO:0000259" key="26">
    <source>
        <dbReference type="SMART" id="SM01003"/>
    </source>
</evidence>
<dbReference type="Gene3D" id="3.40.50.720">
    <property type="entry name" value="NAD(P)-binding Rossmann-like Domain"/>
    <property type="match status" value="2"/>
</dbReference>
<dbReference type="SUPFAM" id="SSF52283">
    <property type="entry name" value="Formate/glycerate dehydrogenase catalytic domain-like"/>
    <property type="match status" value="1"/>
</dbReference>
<comment type="function">
    <text evidence="20">The transhydrogenation between NADH and NADP is coupled to respiration and ATP hydrolysis and functions as a proton pump across the membrane. May play a role in reactive oxygen species (ROS) detoxification in the adrenal gland.</text>
</comment>
<evidence type="ECO:0000256" key="7">
    <source>
        <dbReference type="ARBA" id="ARBA00022519"/>
    </source>
</evidence>
<dbReference type="PANTHER" id="PTHR10160">
    <property type="entry name" value="NAD(P) TRANSHYDROGENASE"/>
    <property type="match status" value="1"/>
</dbReference>
<evidence type="ECO:0000256" key="3">
    <source>
        <dbReference type="ARBA" id="ARBA00005624"/>
    </source>
</evidence>
<keyword evidence="28" id="KW-1185">Reference proteome</keyword>
<comment type="similarity">
    <text evidence="21">In the C-terminal section; belongs to the PNT beta subunit family.</text>
</comment>
<keyword evidence="11" id="KW-0521">NADP</keyword>
<keyword evidence="8 24" id="KW-0812">Transmembrane</keyword>
<feature type="transmembrane region" description="Helical" evidence="24">
    <location>
        <begin position="479"/>
        <end position="497"/>
    </location>
</feature>
<keyword evidence="9" id="KW-0547">Nucleotide-binding</keyword>
<organism evidence="29">
    <name type="scientific">Enterobius vermicularis</name>
    <name type="common">Human pinworm</name>
    <dbReference type="NCBI Taxonomy" id="51028"/>
    <lineage>
        <taxon>Eukaryota</taxon>
        <taxon>Metazoa</taxon>
        <taxon>Ecdysozoa</taxon>
        <taxon>Nematoda</taxon>
        <taxon>Chromadorea</taxon>
        <taxon>Rhabditida</taxon>
        <taxon>Spirurina</taxon>
        <taxon>Oxyuridomorpha</taxon>
        <taxon>Oxyuroidea</taxon>
        <taxon>Oxyuridae</taxon>
        <taxon>Enterobius</taxon>
    </lineage>
</organism>
<dbReference type="EC" id="7.1.1.1" evidence="5"/>
<feature type="transmembrane region" description="Helical" evidence="24">
    <location>
        <begin position="620"/>
        <end position="643"/>
    </location>
</feature>
<evidence type="ECO:0000256" key="22">
    <source>
        <dbReference type="ARBA" id="ARBA00074145"/>
    </source>
</evidence>
<dbReference type="SUPFAM" id="SSF52467">
    <property type="entry name" value="DHS-like NAD/FAD-binding domain"/>
    <property type="match status" value="1"/>
</dbReference>
<dbReference type="FunFam" id="3.40.50.720:FF:000028">
    <property type="entry name" value="NAD(P) transhydrogenase subunit alpha"/>
    <property type="match status" value="1"/>
</dbReference>
<dbReference type="PANTHER" id="PTHR10160:SF19">
    <property type="entry name" value="PROTON-TRANSLOCATING NAD(P)(+) TRANSHYDROGENASE"/>
    <property type="match status" value="1"/>
</dbReference>
<evidence type="ECO:0000256" key="23">
    <source>
        <dbReference type="ARBA" id="ARBA00079255"/>
    </source>
</evidence>
<keyword evidence="17" id="KW-0496">Mitochondrion</keyword>
<evidence type="ECO:0000256" key="10">
    <source>
        <dbReference type="ARBA" id="ARBA00022792"/>
    </source>
</evidence>
<dbReference type="SMART" id="SM01002">
    <property type="entry name" value="AlaDh_PNT_C"/>
    <property type="match status" value="1"/>
</dbReference>
<keyword evidence="16" id="KW-0520">NAD</keyword>
<feature type="transmembrane region" description="Helical" evidence="24">
    <location>
        <begin position="742"/>
        <end position="761"/>
    </location>
</feature>
<comment type="catalytic activity">
    <reaction evidence="19">
        <text>NAD(+) + NADPH + H(+)(in) = NADH + NADP(+) + H(+)(out)</text>
        <dbReference type="Rhea" id="RHEA:47992"/>
        <dbReference type="ChEBI" id="CHEBI:15378"/>
        <dbReference type="ChEBI" id="CHEBI:57540"/>
        <dbReference type="ChEBI" id="CHEBI:57783"/>
        <dbReference type="ChEBI" id="CHEBI:57945"/>
        <dbReference type="ChEBI" id="CHEBI:58349"/>
        <dbReference type="EC" id="7.1.1.1"/>
    </reaction>
</comment>
<dbReference type="SMART" id="SM01003">
    <property type="entry name" value="AlaDh_PNT_N"/>
    <property type="match status" value="1"/>
</dbReference>
<evidence type="ECO:0000313" key="29">
    <source>
        <dbReference type="WBParaSite" id="EVEC_0000575201-mRNA-1"/>
    </source>
</evidence>
<evidence type="ECO:0000256" key="11">
    <source>
        <dbReference type="ARBA" id="ARBA00022857"/>
    </source>
</evidence>
<dbReference type="NCBIfam" id="TIGR00561">
    <property type="entry name" value="pntA"/>
    <property type="match status" value="1"/>
</dbReference>
<dbReference type="GO" id="GO:0050661">
    <property type="term" value="F:NADP binding"/>
    <property type="evidence" value="ECO:0007669"/>
    <property type="project" value="TreeGrafter"/>
</dbReference>
<dbReference type="InterPro" id="IPR029035">
    <property type="entry name" value="DHS-like_NAD/FAD-binding_dom"/>
</dbReference>
<dbReference type="Pfam" id="PF01262">
    <property type="entry name" value="AlaDh_PNT_C"/>
    <property type="match status" value="1"/>
</dbReference>
<evidence type="ECO:0000256" key="9">
    <source>
        <dbReference type="ARBA" id="ARBA00022741"/>
    </source>
</evidence>
<accession>A0A0N4V677</accession>
<evidence type="ECO:0000256" key="15">
    <source>
        <dbReference type="ARBA" id="ARBA00022990"/>
    </source>
</evidence>
<evidence type="ECO:0000256" key="12">
    <source>
        <dbReference type="ARBA" id="ARBA00022946"/>
    </source>
</evidence>
<feature type="transmembrane region" description="Helical" evidence="24">
    <location>
        <begin position="557"/>
        <end position="575"/>
    </location>
</feature>
<comment type="similarity">
    <text evidence="3">In the N-terminal section; belongs to the AlaDH/PNT family.</text>
</comment>
<evidence type="ECO:0000256" key="14">
    <source>
        <dbReference type="ARBA" id="ARBA00022989"/>
    </source>
</evidence>
<keyword evidence="10" id="KW-0999">Mitochondrion inner membrane</keyword>
<dbReference type="InterPro" id="IPR036291">
    <property type="entry name" value="NAD(P)-bd_dom_sf"/>
</dbReference>
<feature type="domain" description="Alanine dehydrogenase/pyridine nucleotide transhydrogenase NAD(H)-binding" evidence="25">
    <location>
        <begin position="132"/>
        <end position="297"/>
    </location>
</feature>
<dbReference type="Pfam" id="PF12769">
    <property type="entry name" value="PNTB_4TM"/>
    <property type="match status" value="1"/>
</dbReference>
<gene>
    <name evidence="27" type="ORF">EVEC_LOCUS5363</name>
</gene>
<dbReference type="Proteomes" id="UP000274131">
    <property type="component" value="Unassembled WGS sequence"/>
</dbReference>
<reference evidence="27 28" key="2">
    <citation type="submission" date="2018-10" db="EMBL/GenBank/DDBJ databases">
        <authorList>
            <consortium name="Pathogen Informatics"/>
        </authorList>
    </citation>
    <scope>NUCLEOTIDE SEQUENCE [LARGE SCALE GENOMIC DNA]</scope>
</reference>
<evidence type="ECO:0000256" key="5">
    <source>
        <dbReference type="ARBA" id="ARBA00012943"/>
    </source>
</evidence>
<evidence type="ECO:0000313" key="28">
    <source>
        <dbReference type="Proteomes" id="UP000274131"/>
    </source>
</evidence>
<proteinExistence type="inferred from homology"/>
<evidence type="ECO:0000256" key="18">
    <source>
        <dbReference type="ARBA" id="ARBA00023136"/>
    </source>
</evidence>
<dbReference type="Pfam" id="PF05222">
    <property type="entry name" value="AlaDh_PNT_N"/>
    <property type="match status" value="1"/>
</dbReference>
<feature type="transmembrane region" description="Helical" evidence="24">
    <location>
        <begin position="534"/>
        <end position="551"/>
    </location>
</feature>
<keyword evidence="15" id="KW-0007">Acetylation</keyword>
<evidence type="ECO:0000256" key="2">
    <source>
        <dbReference type="ARBA" id="ARBA00004429"/>
    </source>
</evidence>
<dbReference type="NCBIfam" id="NF006942">
    <property type="entry name" value="PRK09424.1"/>
    <property type="match status" value="1"/>
</dbReference>
<keyword evidence="13" id="KW-1278">Translocase</keyword>
<evidence type="ECO:0000256" key="8">
    <source>
        <dbReference type="ARBA" id="ARBA00022692"/>
    </source>
</evidence>
<dbReference type="Pfam" id="PF02233">
    <property type="entry name" value="PNTB"/>
    <property type="match status" value="1"/>
</dbReference>
<evidence type="ECO:0000256" key="17">
    <source>
        <dbReference type="ARBA" id="ARBA00023128"/>
    </source>
</evidence>
<reference evidence="29" key="1">
    <citation type="submission" date="2017-02" db="UniProtKB">
        <authorList>
            <consortium name="WormBaseParasite"/>
        </authorList>
    </citation>
    <scope>IDENTIFICATION</scope>
</reference>
<evidence type="ECO:0000256" key="20">
    <source>
        <dbReference type="ARBA" id="ARBA00054910"/>
    </source>
</evidence>
<feature type="transmembrane region" description="Helical" evidence="24">
    <location>
        <begin position="503"/>
        <end position="522"/>
    </location>
</feature>
<evidence type="ECO:0000256" key="1">
    <source>
        <dbReference type="ARBA" id="ARBA00004292"/>
    </source>
</evidence>
<dbReference type="GO" id="GO:0006740">
    <property type="term" value="P:NADPH regeneration"/>
    <property type="evidence" value="ECO:0007669"/>
    <property type="project" value="TreeGrafter"/>
</dbReference>
<evidence type="ECO:0000256" key="16">
    <source>
        <dbReference type="ARBA" id="ARBA00023027"/>
    </source>
</evidence>